<evidence type="ECO:0000313" key="3">
    <source>
        <dbReference type="Proteomes" id="UP000321362"/>
    </source>
</evidence>
<name>A0A5B8VZD9_9SPHI</name>
<evidence type="ECO:0000313" key="2">
    <source>
        <dbReference type="EMBL" id="QEC76869.1"/>
    </source>
</evidence>
<sequence length="222" mass="25337">MKLIEKSNSKRYSAVILYKDDLKNICDFLLSKSNKLTLNDSQYRYDNFDDFIHNYKGDCDLEFSIYDFSEKRVNVQLKISKYSASLNTVGSDSEIGAHVFIYLDRILSENVKKKYFFLSTPTTFIYTLLGFYVMFDPFNFLHFEKTIKGLTGFACILLGNISGRYALPTSKIILSRKQDHKNIFQRTKDDIFSNVAASLITAIIGFIAGVMAVKLGIIPASK</sequence>
<keyword evidence="1" id="KW-0472">Membrane</keyword>
<feature type="transmembrane region" description="Helical" evidence="1">
    <location>
        <begin position="191"/>
        <end position="213"/>
    </location>
</feature>
<dbReference type="EMBL" id="CP042437">
    <property type="protein sequence ID" value="QEC76869.1"/>
    <property type="molecule type" value="Genomic_DNA"/>
</dbReference>
<keyword evidence="1" id="KW-1133">Transmembrane helix</keyword>
<gene>
    <name evidence="2" type="ORF">FSB76_13275</name>
</gene>
<dbReference type="KEGG" id="mgk:FSB76_13275"/>
<dbReference type="RefSeq" id="WP_147054050.1">
    <property type="nucleotide sequence ID" value="NZ_CP042437.1"/>
</dbReference>
<organism evidence="2 3">
    <name type="scientific">Mucilaginibacter ginsenosidivorax</name>
    <dbReference type="NCBI Taxonomy" id="862126"/>
    <lineage>
        <taxon>Bacteria</taxon>
        <taxon>Pseudomonadati</taxon>
        <taxon>Bacteroidota</taxon>
        <taxon>Sphingobacteriia</taxon>
        <taxon>Sphingobacteriales</taxon>
        <taxon>Sphingobacteriaceae</taxon>
        <taxon>Mucilaginibacter</taxon>
    </lineage>
</organism>
<feature type="transmembrane region" description="Helical" evidence="1">
    <location>
        <begin position="147"/>
        <end position="167"/>
    </location>
</feature>
<keyword evidence="1" id="KW-0812">Transmembrane</keyword>
<dbReference type="AlphaFoldDB" id="A0A5B8VZD9"/>
<protein>
    <submittedName>
        <fullName evidence="2">Uncharacterized protein</fullName>
    </submittedName>
</protein>
<feature type="transmembrane region" description="Helical" evidence="1">
    <location>
        <begin position="115"/>
        <end position="135"/>
    </location>
</feature>
<keyword evidence="3" id="KW-1185">Reference proteome</keyword>
<reference evidence="2 3" key="1">
    <citation type="journal article" date="2013" name="J. Microbiol.">
        <title>Mucilaginibacter ginsenosidivorax sp. nov., with ginsenoside converting activity isolated from sediment.</title>
        <authorList>
            <person name="Kim J.K."/>
            <person name="Choi T.E."/>
            <person name="Liu Q.M."/>
            <person name="Park H.Y."/>
            <person name="Yi T.H."/>
            <person name="Yoon M.H."/>
            <person name="Kim S.C."/>
            <person name="Im W.T."/>
        </authorList>
    </citation>
    <scope>NUCLEOTIDE SEQUENCE [LARGE SCALE GENOMIC DNA]</scope>
    <source>
        <strain evidence="2 3">KHI28</strain>
    </source>
</reference>
<proteinExistence type="predicted"/>
<accession>A0A5B8VZD9</accession>
<dbReference type="Proteomes" id="UP000321362">
    <property type="component" value="Chromosome"/>
</dbReference>
<evidence type="ECO:0000256" key="1">
    <source>
        <dbReference type="SAM" id="Phobius"/>
    </source>
</evidence>